<feature type="domain" description="Response regulatory" evidence="16">
    <location>
        <begin position="1124"/>
        <end position="1239"/>
    </location>
</feature>
<dbReference type="OrthoDB" id="9809670at2"/>
<dbReference type="CDD" id="cd00082">
    <property type="entry name" value="HisKA"/>
    <property type="match status" value="1"/>
</dbReference>
<dbReference type="InterPro" id="IPR003594">
    <property type="entry name" value="HATPase_dom"/>
</dbReference>
<dbReference type="PANTHER" id="PTHR43547:SF2">
    <property type="entry name" value="HYBRID SIGNAL TRANSDUCTION HISTIDINE KINASE C"/>
    <property type="match status" value="1"/>
</dbReference>
<evidence type="ECO:0000256" key="9">
    <source>
        <dbReference type="ARBA" id="ARBA00023015"/>
    </source>
</evidence>
<dbReference type="GO" id="GO:0005524">
    <property type="term" value="F:ATP binding"/>
    <property type="evidence" value="ECO:0007669"/>
    <property type="project" value="UniProtKB-KW"/>
</dbReference>
<evidence type="ECO:0000256" key="13">
    <source>
        <dbReference type="SAM" id="SignalP"/>
    </source>
</evidence>
<dbReference type="SUPFAM" id="SSF63829">
    <property type="entry name" value="Calcium-dependent phosphotriesterase"/>
    <property type="match status" value="2"/>
</dbReference>
<dbReference type="Pfam" id="PF07494">
    <property type="entry name" value="Reg_prop"/>
    <property type="match status" value="4"/>
</dbReference>
<keyword evidence="10" id="KW-0238">DNA-binding</keyword>
<dbReference type="SUPFAM" id="SSF50998">
    <property type="entry name" value="Quinoprotein alcohol dehydrogenase-like"/>
    <property type="match status" value="1"/>
</dbReference>
<dbReference type="Pfam" id="PF07495">
    <property type="entry name" value="Y_Y_Y"/>
    <property type="match status" value="1"/>
</dbReference>
<evidence type="ECO:0000256" key="11">
    <source>
        <dbReference type="ARBA" id="ARBA00023163"/>
    </source>
</evidence>
<dbReference type="FunFam" id="3.30.565.10:FF:000037">
    <property type="entry name" value="Hybrid sensor histidine kinase/response regulator"/>
    <property type="match status" value="1"/>
</dbReference>
<sequence>MRVKIILILLVICEFAYAQQTQLQFSRLDLSNGLSSNQVTAIYKDKQGYMWFGTMAGLNRYDGYQFKVFKHNARDPKSLSDDFINAISELPDAKLLIDTRAGLNVFDLEKEEFIQNIAAYFKSMGIPTTKVIGIKKDKIGNFWFNAGAEGIYVYNIITKKTRHLKCSDRALNALGSAPVTHIQSDAKGNIYVLHTDKSFELLDINTLRVKRRYYDFKIKEKTAFKPLRFFIDNDGDIFIWSFDDREGLTYYQPEHHLVKYFSQKTGSLNNSLVTGVIQDESGTIWISTDHGGINILNKQNLKVTYVQNREDDPKSLSQNSVVSLYKDNEGIIWIGTFKKGISYYHKNIIKFPLFRHLASDSRSLPYDDVNRFVEDDQGNLWIGTNGQGLIYYNRKTQSYKTYRHQVDNPNSISNDIVVSLFIDDQKKLWIGTYFGGLDCFDGQNFKNYRHDPNNAKSLGDDRIWDIIEGDDQKLWIATLGAGIDVLDRSKGTFSHYKAYSSANTIGSNFITTLLKDKYGNAYIGTSSGLDFWEKKTGKFRHFNADPYLKNSLSNGNVYDILEDSYGYIWVTTRDGLNRYNPKNNQFDVYRVDNGLPDNNTLKILEDKNRNLWLSTTKGLTFIKVKKTDKGLTYTFRNYDQQDGLQGREFNINSGYITKNGELIFGGANGFNLFKPEDIRTDHTTPEIALSELQIANKSVAVSEEMDGEVILHKTLNSSENLSLTHEHNVISIEFTALNYFNPDKIRYRYMLEGFDKTWQEPTGNLRRATYTNLDQGSYVFRVSSTNSTGDWVSNEKRISIKILPPFWKTPLAYLLYLALAGGILFLIRHRGIRKLKREFALEQERHEAKRMHDLDLMKIKFFTNVSHEFRTPLSLIITPMEKLIRQTADEEKKQQMQMIHRNGRRLLNMVNQLLDFRRMEVQQLKLDCKLGDVVDFIKDLTYSFTDIAEKKNIKFHFESELISLITAFDHDKIERILFNLLSNAFKFTSESRSVSVLLSSTLNNFNQTCLLISISDNGIGIEEDKLNRIFDRFFQSDIPGSFVNQGSGIGLAITKEFVRLHGGEIWAESKVGAGSTFTVKIPFDEAEVTIVENSKLSFTAKPSTRALSEESNAVAVSGFDKKPVLLLVEDNDDFRFYLKDNLNEFYQIYEAVNGKEGWQKVLSAHPDLVVSDISMPEMNGIDLCKKIKGDVRTADTPVILLTALTGEEVQLSGLETGANDYVTKPFNFEILLFKIKNQLKQLESSKIKYKKQVDINPKADEIESVDEKFMRQLSVLIETNVSNADYSVDRLSQDMNMSRVSLYKKVLLLTGKSPVEYIRFYRLRKATQLLEKSQLTVSEIAYEVGFNNPKYFTKYFKQEFNMLPSVYIAKKLSKSRVEL</sequence>
<protein>
    <recommendedName>
        <fullName evidence="2">histidine kinase</fullName>
        <ecNumber evidence="2">2.7.13.3</ecNumber>
    </recommendedName>
</protein>
<keyword evidence="5" id="KW-0547">Nucleotide-binding</keyword>
<keyword evidence="8" id="KW-0902">Two-component regulatory system</keyword>
<dbReference type="InterPro" id="IPR001789">
    <property type="entry name" value="Sig_transdc_resp-reg_receiver"/>
</dbReference>
<dbReference type="InterPro" id="IPR018062">
    <property type="entry name" value="HTH_AraC-typ_CS"/>
</dbReference>
<dbReference type="Pfam" id="PF02518">
    <property type="entry name" value="HATPase_c"/>
    <property type="match status" value="1"/>
</dbReference>
<evidence type="ECO:0000259" key="14">
    <source>
        <dbReference type="PROSITE" id="PS01124"/>
    </source>
</evidence>
<keyword evidence="4" id="KW-0808">Transferase</keyword>
<evidence type="ECO:0000256" key="5">
    <source>
        <dbReference type="ARBA" id="ARBA00022741"/>
    </source>
</evidence>
<evidence type="ECO:0000256" key="12">
    <source>
        <dbReference type="PROSITE-ProRule" id="PRU00169"/>
    </source>
</evidence>
<dbReference type="InterPro" id="IPR018060">
    <property type="entry name" value="HTH_AraC"/>
</dbReference>
<dbReference type="GO" id="GO:0043565">
    <property type="term" value="F:sequence-specific DNA binding"/>
    <property type="evidence" value="ECO:0007669"/>
    <property type="project" value="InterPro"/>
</dbReference>
<evidence type="ECO:0000313" key="18">
    <source>
        <dbReference type="Proteomes" id="UP000291819"/>
    </source>
</evidence>
<dbReference type="PROSITE" id="PS00041">
    <property type="entry name" value="HTH_ARAC_FAMILY_1"/>
    <property type="match status" value="1"/>
</dbReference>
<dbReference type="SMART" id="SM00342">
    <property type="entry name" value="HTH_ARAC"/>
    <property type="match status" value="1"/>
</dbReference>
<feature type="modified residue" description="4-aspartylphosphate" evidence="12">
    <location>
        <position position="1172"/>
    </location>
</feature>
<gene>
    <name evidence="17" type="ORF">EYS08_03160</name>
</gene>
<feature type="domain" description="Histidine kinase" evidence="15">
    <location>
        <begin position="864"/>
        <end position="1085"/>
    </location>
</feature>
<dbReference type="InterPro" id="IPR013783">
    <property type="entry name" value="Ig-like_fold"/>
</dbReference>
<dbReference type="InterPro" id="IPR011006">
    <property type="entry name" value="CheY-like_superfamily"/>
</dbReference>
<dbReference type="FunFam" id="1.10.287.130:FF:000045">
    <property type="entry name" value="Two-component system sensor histidine kinase/response regulator"/>
    <property type="match status" value="1"/>
</dbReference>
<dbReference type="InterPro" id="IPR004358">
    <property type="entry name" value="Sig_transdc_His_kin-like_C"/>
</dbReference>
<dbReference type="Pfam" id="PF00072">
    <property type="entry name" value="Response_reg"/>
    <property type="match status" value="1"/>
</dbReference>
<evidence type="ECO:0000259" key="15">
    <source>
        <dbReference type="PROSITE" id="PS50109"/>
    </source>
</evidence>
<keyword evidence="13" id="KW-0732">Signal</keyword>
<dbReference type="Proteomes" id="UP000291819">
    <property type="component" value="Unassembled WGS sequence"/>
</dbReference>
<keyword evidence="3 12" id="KW-0597">Phosphoprotein</keyword>
<dbReference type="Pfam" id="PF00512">
    <property type="entry name" value="HisKA"/>
    <property type="match status" value="1"/>
</dbReference>
<organism evidence="17 18">
    <name type="scientific">Pedobacter kyonggii</name>
    <dbReference type="NCBI Taxonomy" id="1926871"/>
    <lineage>
        <taxon>Bacteria</taxon>
        <taxon>Pseudomonadati</taxon>
        <taxon>Bacteroidota</taxon>
        <taxon>Sphingobacteriia</taxon>
        <taxon>Sphingobacteriales</taxon>
        <taxon>Sphingobacteriaceae</taxon>
        <taxon>Pedobacter</taxon>
    </lineage>
</organism>
<evidence type="ECO:0000256" key="1">
    <source>
        <dbReference type="ARBA" id="ARBA00000085"/>
    </source>
</evidence>
<evidence type="ECO:0000313" key="17">
    <source>
        <dbReference type="EMBL" id="TBO44325.1"/>
    </source>
</evidence>
<accession>A0A4Q9HGT6</accession>
<comment type="caution">
    <text evidence="17">The sequence shown here is derived from an EMBL/GenBank/DDBJ whole genome shotgun (WGS) entry which is preliminary data.</text>
</comment>
<dbReference type="FunFam" id="2.60.40.10:FF:000791">
    <property type="entry name" value="Two-component system sensor histidine kinase/response regulator"/>
    <property type="match status" value="1"/>
</dbReference>
<dbReference type="InterPro" id="IPR015943">
    <property type="entry name" value="WD40/YVTN_repeat-like_dom_sf"/>
</dbReference>
<dbReference type="SMART" id="SM00387">
    <property type="entry name" value="HATPase_c"/>
    <property type="match status" value="1"/>
</dbReference>
<dbReference type="Gene3D" id="1.10.287.130">
    <property type="match status" value="1"/>
</dbReference>
<dbReference type="Gene3D" id="3.40.50.2300">
    <property type="match status" value="1"/>
</dbReference>
<dbReference type="EC" id="2.7.13.3" evidence="2"/>
<dbReference type="Pfam" id="PF12833">
    <property type="entry name" value="HTH_18"/>
    <property type="match status" value="1"/>
</dbReference>
<dbReference type="InterPro" id="IPR011047">
    <property type="entry name" value="Quinoprotein_ADH-like_sf"/>
</dbReference>
<dbReference type="CDD" id="cd17574">
    <property type="entry name" value="REC_OmpR"/>
    <property type="match status" value="1"/>
</dbReference>
<feature type="chain" id="PRO_5020459184" description="histidine kinase" evidence="13">
    <location>
        <begin position="19"/>
        <end position="1379"/>
    </location>
</feature>
<dbReference type="PRINTS" id="PR00344">
    <property type="entry name" value="BCTRLSENSOR"/>
</dbReference>
<evidence type="ECO:0000256" key="10">
    <source>
        <dbReference type="ARBA" id="ARBA00023125"/>
    </source>
</evidence>
<dbReference type="InterPro" id="IPR005467">
    <property type="entry name" value="His_kinase_dom"/>
</dbReference>
<dbReference type="SUPFAM" id="SSF55874">
    <property type="entry name" value="ATPase domain of HSP90 chaperone/DNA topoisomerase II/histidine kinase"/>
    <property type="match status" value="1"/>
</dbReference>
<dbReference type="SUPFAM" id="SSF47384">
    <property type="entry name" value="Homodimeric domain of signal transducing histidine kinase"/>
    <property type="match status" value="1"/>
</dbReference>
<evidence type="ECO:0000256" key="8">
    <source>
        <dbReference type="ARBA" id="ARBA00023012"/>
    </source>
</evidence>
<dbReference type="SMART" id="SM00448">
    <property type="entry name" value="REC"/>
    <property type="match status" value="1"/>
</dbReference>
<keyword evidence="9" id="KW-0805">Transcription regulation</keyword>
<feature type="domain" description="HTH araC/xylS-type" evidence="14">
    <location>
        <begin position="1271"/>
        <end position="1370"/>
    </location>
</feature>
<dbReference type="InterPro" id="IPR003661">
    <property type="entry name" value="HisK_dim/P_dom"/>
</dbReference>
<evidence type="ECO:0000256" key="6">
    <source>
        <dbReference type="ARBA" id="ARBA00022777"/>
    </source>
</evidence>
<evidence type="ECO:0000259" key="16">
    <source>
        <dbReference type="PROSITE" id="PS50110"/>
    </source>
</evidence>
<evidence type="ECO:0000256" key="7">
    <source>
        <dbReference type="ARBA" id="ARBA00022840"/>
    </source>
</evidence>
<dbReference type="Gene3D" id="3.30.565.10">
    <property type="entry name" value="Histidine kinase-like ATPase, C-terminal domain"/>
    <property type="match status" value="1"/>
</dbReference>
<dbReference type="InterPro" id="IPR036890">
    <property type="entry name" value="HATPase_C_sf"/>
</dbReference>
<dbReference type="GO" id="GO:0000155">
    <property type="term" value="F:phosphorelay sensor kinase activity"/>
    <property type="evidence" value="ECO:0007669"/>
    <property type="project" value="InterPro"/>
</dbReference>
<dbReference type="SUPFAM" id="SSF46689">
    <property type="entry name" value="Homeodomain-like"/>
    <property type="match status" value="1"/>
</dbReference>
<dbReference type="PROSITE" id="PS50110">
    <property type="entry name" value="RESPONSE_REGULATORY"/>
    <property type="match status" value="1"/>
</dbReference>
<dbReference type="InterPro" id="IPR011110">
    <property type="entry name" value="Reg_prop"/>
</dbReference>
<keyword evidence="7" id="KW-0067">ATP-binding</keyword>
<comment type="catalytic activity">
    <reaction evidence="1">
        <text>ATP + protein L-histidine = ADP + protein N-phospho-L-histidine.</text>
        <dbReference type="EC" id="2.7.13.3"/>
    </reaction>
</comment>
<proteinExistence type="predicted"/>
<keyword evidence="18" id="KW-1185">Reference proteome</keyword>
<dbReference type="RefSeq" id="WP_131028405.1">
    <property type="nucleotide sequence ID" value="NZ_SIXF01000002.1"/>
</dbReference>
<dbReference type="Gene3D" id="2.60.40.10">
    <property type="entry name" value="Immunoglobulins"/>
    <property type="match status" value="1"/>
</dbReference>
<keyword evidence="6 17" id="KW-0418">Kinase</keyword>
<dbReference type="SMART" id="SM00388">
    <property type="entry name" value="HisKA"/>
    <property type="match status" value="1"/>
</dbReference>
<dbReference type="GO" id="GO:0003700">
    <property type="term" value="F:DNA-binding transcription factor activity"/>
    <property type="evidence" value="ECO:0007669"/>
    <property type="project" value="InterPro"/>
</dbReference>
<keyword evidence="11" id="KW-0804">Transcription</keyword>
<evidence type="ECO:0000256" key="3">
    <source>
        <dbReference type="ARBA" id="ARBA00022553"/>
    </source>
</evidence>
<dbReference type="InterPro" id="IPR036097">
    <property type="entry name" value="HisK_dim/P_sf"/>
</dbReference>
<evidence type="ECO:0000256" key="2">
    <source>
        <dbReference type="ARBA" id="ARBA00012438"/>
    </source>
</evidence>
<dbReference type="InterPro" id="IPR011123">
    <property type="entry name" value="Y_Y_Y"/>
</dbReference>
<dbReference type="SUPFAM" id="SSF52172">
    <property type="entry name" value="CheY-like"/>
    <property type="match status" value="1"/>
</dbReference>
<dbReference type="Gene3D" id="2.130.10.10">
    <property type="entry name" value="YVTN repeat-like/Quinoprotein amine dehydrogenase"/>
    <property type="match status" value="2"/>
</dbReference>
<dbReference type="PROSITE" id="PS50109">
    <property type="entry name" value="HIS_KIN"/>
    <property type="match status" value="1"/>
</dbReference>
<evidence type="ECO:0000256" key="4">
    <source>
        <dbReference type="ARBA" id="ARBA00022679"/>
    </source>
</evidence>
<dbReference type="Gene3D" id="1.10.10.60">
    <property type="entry name" value="Homeodomain-like"/>
    <property type="match status" value="1"/>
</dbReference>
<reference evidence="17 18" key="1">
    <citation type="submission" date="2019-02" db="EMBL/GenBank/DDBJ databases">
        <title>Pedobacter kyonggii whole genome sequence analysis.</title>
        <authorList>
            <person name="Dahal R.H."/>
        </authorList>
    </citation>
    <scope>NUCLEOTIDE SEQUENCE [LARGE SCALE GENOMIC DNA]</scope>
    <source>
        <strain evidence="17 18">K-4-11-1</strain>
    </source>
</reference>
<dbReference type="PANTHER" id="PTHR43547">
    <property type="entry name" value="TWO-COMPONENT HISTIDINE KINASE"/>
    <property type="match status" value="1"/>
</dbReference>
<name>A0A4Q9HGT6_9SPHI</name>
<feature type="signal peptide" evidence="13">
    <location>
        <begin position="1"/>
        <end position="18"/>
    </location>
</feature>
<dbReference type="PROSITE" id="PS01124">
    <property type="entry name" value="HTH_ARAC_FAMILY_2"/>
    <property type="match status" value="1"/>
</dbReference>
<dbReference type="EMBL" id="SIXF01000002">
    <property type="protein sequence ID" value="TBO44325.1"/>
    <property type="molecule type" value="Genomic_DNA"/>
</dbReference>
<dbReference type="InterPro" id="IPR009057">
    <property type="entry name" value="Homeodomain-like_sf"/>
</dbReference>